<dbReference type="GO" id="GO:0016627">
    <property type="term" value="F:oxidoreductase activity, acting on the CH-CH group of donors"/>
    <property type="evidence" value="ECO:0007669"/>
    <property type="project" value="InterPro"/>
</dbReference>
<keyword evidence="5 6" id="KW-0560">Oxidoreductase</keyword>
<dbReference type="InterPro" id="IPR013786">
    <property type="entry name" value="AcylCoA_DH/ox_N"/>
</dbReference>
<dbReference type="Pfam" id="PF02770">
    <property type="entry name" value="Acyl-CoA_dh_M"/>
    <property type="match status" value="1"/>
</dbReference>
<dbReference type="Gene3D" id="1.10.540.10">
    <property type="entry name" value="Acyl-CoA dehydrogenase/oxidase, N-terminal domain"/>
    <property type="match status" value="1"/>
</dbReference>
<dbReference type="SUPFAM" id="SSF56645">
    <property type="entry name" value="Acyl-CoA dehydrogenase NM domain-like"/>
    <property type="match status" value="1"/>
</dbReference>
<dbReference type="InterPro" id="IPR046373">
    <property type="entry name" value="Acyl-CoA_Oxase/DH_mid-dom_sf"/>
</dbReference>
<keyword evidence="11" id="KW-1185">Reference proteome</keyword>
<evidence type="ECO:0000313" key="10">
    <source>
        <dbReference type="EMBL" id="PJJ57560.1"/>
    </source>
</evidence>
<dbReference type="GO" id="GO:0005886">
    <property type="term" value="C:plasma membrane"/>
    <property type="evidence" value="ECO:0007669"/>
    <property type="project" value="TreeGrafter"/>
</dbReference>
<gene>
    <name evidence="10" type="ORF">CLV56_1795</name>
</gene>
<dbReference type="Gene3D" id="1.20.140.10">
    <property type="entry name" value="Butyryl-CoA Dehydrogenase, subunit A, domain 3"/>
    <property type="match status" value="1"/>
</dbReference>
<accession>A0A0B2BBV8</accession>
<organism evidence="10 11">
    <name type="scientific">Mumia flava</name>
    <dbReference type="NCBI Taxonomy" id="1348852"/>
    <lineage>
        <taxon>Bacteria</taxon>
        <taxon>Bacillati</taxon>
        <taxon>Actinomycetota</taxon>
        <taxon>Actinomycetes</taxon>
        <taxon>Propionibacteriales</taxon>
        <taxon>Nocardioidaceae</taxon>
        <taxon>Mumia</taxon>
    </lineage>
</organism>
<dbReference type="InterPro" id="IPR009075">
    <property type="entry name" value="AcylCo_DH/oxidase_C"/>
</dbReference>
<evidence type="ECO:0000256" key="2">
    <source>
        <dbReference type="ARBA" id="ARBA00009347"/>
    </source>
</evidence>
<evidence type="ECO:0000313" key="11">
    <source>
        <dbReference type="Proteomes" id="UP000230842"/>
    </source>
</evidence>
<name>A0A0B2BBV8_9ACTN</name>
<keyword evidence="3 6" id="KW-0285">Flavoprotein</keyword>
<protein>
    <recommendedName>
        <fullName evidence="12">Alkylation response protein AidB-like acyl-CoA dehydrogenase</fullName>
    </recommendedName>
</protein>
<dbReference type="Proteomes" id="UP000230842">
    <property type="component" value="Unassembled WGS sequence"/>
</dbReference>
<evidence type="ECO:0000256" key="3">
    <source>
        <dbReference type="ARBA" id="ARBA00022630"/>
    </source>
</evidence>
<keyword evidence="4 6" id="KW-0274">FAD</keyword>
<dbReference type="AlphaFoldDB" id="A0A0B2BBV8"/>
<sequence length="391" mass="42361">MRLALTSEDARLQSELREFFTTKVPESIRSTVRNGDHLTKDQIVEAQQILNAAGLAVPNWPVEWGGKDWTPLQRHLWHEEMQAAGVPAPLAFNASMIGPVIAAFGSQAQKERFLPATANLDIWWCQGFSEPDAGSDLASLRTKAVRDGDEWVVNGQKTWTTLGQYADWIFCLVRTNPDAPKKQQGISMLLFEMDTPGVTVRPIKLIDGGYEVNEVFFEDVRVPADQLVGEENHGWDYAKFLLGNERVGVAPVGATKLRLALAKEHASAPLADGSRPIDDPVLGGRIAALENELVALELTALRVAGNSKDGKPDPVSSILKLRGTQLQQDVSELAVDIAGGDAIASGADGAGDVPDWAQHSVPTYLNLRKASIYGGSNEIQRSIIASTILGL</sequence>
<dbReference type="Pfam" id="PF02771">
    <property type="entry name" value="Acyl-CoA_dh_N"/>
    <property type="match status" value="1"/>
</dbReference>
<feature type="domain" description="Acyl-CoA dehydrogenase/oxidase C-terminal" evidence="7">
    <location>
        <begin position="232"/>
        <end position="388"/>
    </location>
</feature>
<comment type="similarity">
    <text evidence="2 6">Belongs to the acyl-CoA dehydrogenase family.</text>
</comment>
<evidence type="ECO:0000256" key="5">
    <source>
        <dbReference type="ARBA" id="ARBA00023002"/>
    </source>
</evidence>
<comment type="caution">
    <text evidence="10">The sequence shown here is derived from an EMBL/GenBank/DDBJ whole genome shotgun (WGS) entry which is preliminary data.</text>
</comment>
<dbReference type="OrthoDB" id="3964153at2"/>
<dbReference type="GO" id="GO:0050660">
    <property type="term" value="F:flavin adenine dinucleotide binding"/>
    <property type="evidence" value="ECO:0007669"/>
    <property type="project" value="InterPro"/>
</dbReference>
<dbReference type="InterPro" id="IPR006091">
    <property type="entry name" value="Acyl-CoA_Oxase/DH_mid-dom"/>
</dbReference>
<evidence type="ECO:0008006" key="12">
    <source>
        <dbReference type="Google" id="ProtNLM"/>
    </source>
</evidence>
<evidence type="ECO:0000256" key="4">
    <source>
        <dbReference type="ARBA" id="ARBA00022827"/>
    </source>
</evidence>
<dbReference type="FunFam" id="2.40.110.10:FF:000011">
    <property type="entry name" value="Acyl-CoA dehydrogenase FadE34"/>
    <property type="match status" value="1"/>
</dbReference>
<dbReference type="InterPro" id="IPR009100">
    <property type="entry name" value="AcylCoA_DH/oxidase_NM_dom_sf"/>
</dbReference>
<evidence type="ECO:0000259" key="8">
    <source>
        <dbReference type="Pfam" id="PF02770"/>
    </source>
</evidence>
<reference evidence="10 11" key="1">
    <citation type="submission" date="2017-11" db="EMBL/GenBank/DDBJ databases">
        <title>Genomic Encyclopedia of Archaeal and Bacterial Type Strains, Phase II (KMG-II): From Individual Species to Whole Genera.</title>
        <authorList>
            <person name="Goeker M."/>
        </authorList>
    </citation>
    <scope>NUCLEOTIDE SEQUENCE [LARGE SCALE GENOMIC DNA]</scope>
    <source>
        <strain evidence="10 11">DSM 27763</strain>
    </source>
</reference>
<dbReference type="InterPro" id="IPR052161">
    <property type="entry name" value="Mycobact_Acyl-CoA_DH"/>
</dbReference>
<dbReference type="EMBL" id="PGEZ01000001">
    <property type="protein sequence ID" value="PJJ57560.1"/>
    <property type="molecule type" value="Genomic_DNA"/>
</dbReference>
<evidence type="ECO:0000259" key="7">
    <source>
        <dbReference type="Pfam" id="PF00441"/>
    </source>
</evidence>
<dbReference type="InterPro" id="IPR036250">
    <property type="entry name" value="AcylCo_DH-like_C"/>
</dbReference>
<dbReference type="PANTHER" id="PTHR43292">
    <property type="entry name" value="ACYL-COA DEHYDROGENASE"/>
    <property type="match status" value="1"/>
</dbReference>
<dbReference type="InterPro" id="IPR037069">
    <property type="entry name" value="AcylCoA_DH/ox_N_sf"/>
</dbReference>
<dbReference type="Pfam" id="PF00441">
    <property type="entry name" value="Acyl-CoA_dh_1"/>
    <property type="match status" value="1"/>
</dbReference>
<dbReference type="Gene3D" id="2.40.110.10">
    <property type="entry name" value="Butyryl-CoA Dehydrogenase, subunit A, domain 2"/>
    <property type="match status" value="1"/>
</dbReference>
<proteinExistence type="inferred from homology"/>
<feature type="domain" description="Acyl-CoA oxidase/dehydrogenase middle" evidence="8">
    <location>
        <begin position="125"/>
        <end position="220"/>
    </location>
</feature>
<dbReference type="PANTHER" id="PTHR43292:SF3">
    <property type="entry name" value="ACYL-COA DEHYDROGENASE FADE29"/>
    <property type="match status" value="1"/>
</dbReference>
<dbReference type="SUPFAM" id="SSF47203">
    <property type="entry name" value="Acyl-CoA dehydrogenase C-terminal domain-like"/>
    <property type="match status" value="1"/>
</dbReference>
<feature type="domain" description="Acyl-CoA dehydrogenase/oxidase N-terminal" evidence="9">
    <location>
        <begin position="6"/>
        <end position="119"/>
    </location>
</feature>
<evidence type="ECO:0000259" key="9">
    <source>
        <dbReference type="Pfam" id="PF02771"/>
    </source>
</evidence>
<dbReference type="RefSeq" id="WP_039358466.1">
    <property type="nucleotide sequence ID" value="NZ_PGEZ01000001.1"/>
</dbReference>
<evidence type="ECO:0000256" key="1">
    <source>
        <dbReference type="ARBA" id="ARBA00001974"/>
    </source>
</evidence>
<comment type="cofactor">
    <cofactor evidence="1 6">
        <name>FAD</name>
        <dbReference type="ChEBI" id="CHEBI:57692"/>
    </cofactor>
</comment>
<evidence type="ECO:0000256" key="6">
    <source>
        <dbReference type="RuleBase" id="RU362125"/>
    </source>
</evidence>